<evidence type="ECO:0000256" key="2">
    <source>
        <dbReference type="SAM" id="SignalP"/>
    </source>
</evidence>
<comment type="caution">
    <text evidence="3">The sequence shown here is derived from an EMBL/GenBank/DDBJ whole genome shotgun (WGS) entry which is preliminary data.</text>
</comment>
<keyword evidence="2" id="KW-0732">Signal</keyword>
<organism evidence="3 4">
    <name type="scientific">Ceratodon purpureus</name>
    <name type="common">Fire moss</name>
    <name type="synonym">Dicranum purpureum</name>
    <dbReference type="NCBI Taxonomy" id="3225"/>
    <lineage>
        <taxon>Eukaryota</taxon>
        <taxon>Viridiplantae</taxon>
        <taxon>Streptophyta</taxon>
        <taxon>Embryophyta</taxon>
        <taxon>Bryophyta</taxon>
        <taxon>Bryophytina</taxon>
        <taxon>Bryopsida</taxon>
        <taxon>Dicranidae</taxon>
        <taxon>Pseudoditrichales</taxon>
        <taxon>Ditrichaceae</taxon>
        <taxon>Ceratodon</taxon>
    </lineage>
</organism>
<sequence length="70" mass="8083">MHKPLHDHQHSIRILLLVCSLGLQILQRHSRDSAAIVLELCFLKLQRNAHPKPTRSQHYKDFSDGNVASY</sequence>
<feature type="region of interest" description="Disordered" evidence="1">
    <location>
        <begin position="50"/>
        <end position="70"/>
    </location>
</feature>
<evidence type="ECO:0000256" key="1">
    <source>
        <dbReference type="SAM" id="MobiDB-lite"/>
    </source>
</evidence>
<evidence type="ECO:0008006" key="5">
    <source>
        <dbReference type="Google" id="ProtNLM"/>
    </source>
</evidence>
<accession>A0A8T0H2E0</accession>
<evidence type="ECO:0000313" key="4">
    <source>
        <dbReference type="Proteomes" id="UP000822688"/>
    </source>
</evidence>
<reference evidence="3" key="1">
    <citation type="submission" date="2020-06" db="EMBL/GenBank/DDBJ databases">
        <title>WGS assembly of Ceratodon purpureus strain R40.</title>
        <authorList>
            <person name="Carey S.B."/>
            <person name="Jenkins J."/>
            <person name="Shu S."/>
            <person name="Lovell J.T."/>
            <person name="Sreedasyam A."/>
            <person name="Maumus F."/>
            <person name="Tiley G.P."/>
            <person name="Fernandez-Pozo N."/>
            <person name="Barry K."/>
            <person name="Chen C."/>
            <person name="Wang M."/>
            <person name="Lipzen A."/>
            <person name="Daum C."/>
            <person name="Saski C.A."/>
            <person name="Payton A.C."/>
            <person name="Mcbreen J.C."/>
            <person name="Conrad R.E."/>
            <person name="Kollar L.M."/>
            <person name="Olsson S."/>
            <person name="Huttunen S."/>
            <person name="Landis J.B."/>
            <person name="Wickett N.J."/>
            <person name="Johnson M.G."/>
            <person name="Rensing S.A."/>
            <person name="Grimwood J."/>
            <person name="Schmutz J."/>
            <person name="Mcdaniel S.F."/>
        </authorList>
    </citation>
    <scope>NUCLEOTIDE SEQUENCE</scope>
    <source>
        <strain evidence="3">R40</strain>
    </source>
</reference>
<feature type="chain" id="PRO_5035835113" description="Secreted protein" evidence="2">
    <location>
        <begin position="23"/>
        <end position="70"/>
    </location>
</feature>
<keyword evidence="4" id="KW-1185">Reference proteome</keyword>
<dbReference type="Proteomes" id="UP000822688">
    <property type="component" value="Chromosome 7"/>
</dbReference>
<protein>
    <recommendedName>
        <fullName evidence="5">Secreted protein</fullName>
    </recommendedName>
</protein>
<proteinExistence type="predicted"/>
<evidence type="ECO:0000313" key="3">
    <source>
        <dbReference type="EMBL" id="KAG0566046.1"/>
    </source>
</evidence>
<dbReference type="AlphaFoldDB" id="A0A8T0H2E0"/>
<feature type="signal peptide" evidence="2">
    <location>
        <begin position="1"/>
        <end position="22"/>
    </location>
</feature>
<dbReference type="EMBL" id="CM026428">
    <property type="protein sequence ID" value="KAG0566046.1"/>
    <property type="molecule type" value="Genomic_DNA"/>
</dbReference>
<name>A0A8T0H2E0_CERPU</name>
<gene>
    <name evidence="3" type="ORF">KC19_7G033900</name>
</gene>